<comment type="catalytic activity">
    <reaction evidence="9">
        <text>N-terminal S-1,2-diacyl-sn-glyceryl-L-cysteinyl-[lipoprotein] + a glycerophospholipid = N-acyl-S-1,2-diacyl-sn-glyceryl-L-cysteinyl-[lipoprotein] + a 2-acyl-sn-glycero-3-phospholipid + H(+)</text>
        <dbReference type="Rhea" id="RHEA:48228"/>
        <dbReference type="Rhea" id="RHEA-COMP:14681"/>
        <dbReference type="Rhea" id="RHEA-COMP:14684"/>
        <dbReference type="ChEBI" id="CHEBI:15378"/>
        <dbReference type="ChEBI" id="CHEBI:136912"/>
        <dbReference type="ChEBI" id="CHEBI:140656"/>
        <dbReference type="ChEBI" id="CHEBI:140657"/>
        <dbReference type="ChEBI" id="CHEBI:140660"/>
        <dbReference type="EC" id="2.3.1.269"/>
    </reaction>
</comment>
<feature type="transmembrane region" description="Helical" evidence="9">
    <location>
        <begin position="26"/>
        <end position="47"/>
    </location>
</feature>
<keyword evidence="8 9" id="KW-0012">Acyltransferase</keyword>
<feature type="transmembrane region" description="Helical" evidence="9">
    <location>
        <begin position="169"/>
        <end position="192"/>
    </location>
</feature>
<evidence type="ECO:0000256" key="6">
    <source>
        <dbReference type="ARBA" id="ARBA00022989"/>
    </source>
</evidence>
<reference evidence="11 12" key="1">
    <citation type="submission" date="2020-07" db="EMBL/GenBank/DDBJ databases">
        <title>Pseudogemmobacter sp. nov., isolated from poultry manure in Taiwan.</title>
        <authorList>
            <person name="Lin S.-Y."/>
            <person name="Tang Y.-S."/>
            <person name="Young C.-C."/>
        </authorList>
    </citation>
    <scope>NUCLEOTIDE SEQUENCE [LARGE SCALE GENOMIC DNA]</scope>
    <source>
        <strain evidence="11 12">CC-YST710</strain>
    </source>
</reference>
<dbReference type="InterPro" id="IPR004563">
    <property type="entry name" value="Apolipo_AcylTrfase"/>
</dbReference>
<feature type="domain" description="CN hydrolase" evidence="10">
    <location>
        <begin position="227"/>
        <end position="476"/>
    </location>
</feature>
<dbReference type="Proteomes" id="UP001198571">
    <property type="component" value="Unassembled WGS sequence"/>
</dbReference>
<feature type="transmembrane region" description="Helical" evidence="9">
    <location>
        <begin position="199"/>
        <end position="216"/>
    </location>
</feature>
<dbReference type="SUPFAM" id="SSF56317">
    <property type="entry name" value="Carbon-nitrogen hydrolase"/>
    <property type="match status" value="1"/>
</dbReference>
<evidence type="ECO:0000256" key="9">
    <source>
        <dbReference type="HAMAP-Rule" id="MF_01148"/>
    </source>
</evidence>
<dbReference type="PANTHER" id="PTHR38686:SF1">
    <property type="entry name" value="APOLIPOPROTEIN N-ACYLTRANSFERASE"/>
    <property type="match status" value="1"/>
</dbReference>
<keyword evidence="3 9" id="KW-1003">Cell membrane</keyword>
<comment type="function">
    <text evidence="9">Catalyzes the phospholipid dependent N-acylation of the N-terminal cysteine of apolipoprotein, the last step in lipoprotein maturation.</text>
</comment>
<dbReference type="EC" id="2.3.1.269" evidence="9"/>
<keyword evidence="12" id="KW-1185">Reference proteome</keyword>
<evidence type="ECO:0000256" key="7">
    <source>
        <dbReference type="ARBA" id="ARBA00023136"/>
    </source>
</evidence>
<evidence type="ECO:0000256" key="5">
    <source>
        <dbReference type="ARBA" id="ARBA00022692"/>
    </source>
</evidence>
<keyword evidence="4 9" id="KW-0808">Transferase</keyword>
<evidence type="ECO:0000313" key="11">
    <source>
        <dbReference type="EMBL" id="MCB5412079.1"/>
    </source>
</evidence>
<feature type="transmembrane region" description="Helical" evidence="9">
    <location>
        <begin position="56"/>
        <end position="78"/>
    </location>
</feature>
<comment type="subcellular location">
    <subcellularLocation>
        <location evidence="1 9">Cell membrane</location>
        <topology evidence="1 9">Multi-pass membrane protein</topology>
    </subcellularLocation>
</comment>
<keyword evidence="5 9" id="KW-0812">Transmembrane</keyword>
<feature type="transmembrane region" description="Helical" evidence="9">
    <location>
        <begin position="98"/>
        <end position="119"/>
    </location>
</feature>
<accession>A0ABS8CRT8</accession>
<evidence type="ECO:0000256" key="2">
    <source>
        <dbReference type="ARBA" id="ARBA00010065"/>
    </source>
</evidence>
<evidence type="ECO:0000313" key="12">
    <source>
        <dbReference type="Proteomes" id="UP001198571"/>
    </source>
</evidence>
<proteinExistence type="inferred from homology"/>
<keyword evidence="6 9" id="KW-1133">Transmembrane helix</keyword>
<comment type="pathway">
    <text evidence="9">Protein modification; lipoprotein biosynthesis (N-acyl transfer).</text>
</comment>
<dbReference type="PROSITE" id="PS50263">
    <property type="entry name" value="CN_HYDROLASE"/>
    <property type="match status" value="1"/>
</dbReference>
<dbReference type="PANTHER" id="PTHR38686">
    <property type="entry name" value="APOLIPOPROTEIN N-ACYLTRANSFERASE"/>
    <property type="match status" value="1"/>
</dbReference>
<comment type="similarity">
    <text evidence="2 9">Belongs to the CN hydrolase family. Apolipoprotein N-acyltransferase subfamily.</text>
</comment>
<dbReference type="HAMAP" id="MF_01148">
    <property type="entry name" value="Lnt"/>
    <property type="match status" value="1"/>
</dbReference>
<evidence type="ECO:0000259" key="10">
    <source>
        <dbReference type="PROSITE" id="PS50263"/>
    </source>
</evidence>
<dbReference type="InterPro" id="IPR003010">
    <property type="entry name" value="C-N_Hydrolase"/>
</dbReference>
<dbReference type="InterPro" id="IPR036526">
    <property type="entry name" value="C-N_Hydrolase_sf"/>
</dbReference>
<dbReference type="EMBL" id="JACDXX010000028">
    <property type="protein sequence ID" value="MCB5412079.1"/>
    <property type="molecule type" value="Genomic_DNA"/>
</dbReference>
<gene>
    <name evidence="9 11" type="primary">lnt</name>
    <name evidence="11" type="ORF">H0485_19045</name>
</gene>
<feature type="transmembrane region" description="Helical" evidence="9">
    <location>
        <begin position="480"/>
        <end position="503"/>
    </location>
</feature>
<sequence>MILGSAHLAGAGYTNWLRPLSDPPSWLSMTALAVTILAIAALFRVWLHASERRKPVLAGALIGTFAGFGYYGVSLHWLGHAFLYPSDDSYTLRALGGAFASMGLFVPWWTAAMAVAAALRSNRLGSAMLLWAGCMGLADLMLSDLAYGIPLAPLSAVLLDTPLTPLVTILGTFGANTALLALGAALGAAAWIYGPRARFAAYAALAASVAAVAAIPDPDPINPENPLRIAVGQPAGEQRIRPTYFDRTAWMADIRYLVDAAASARADVLILPELSIPFDPSLDPESHDLTAILQSAPENMTILWGYYATDPQPDGSYPSLNRVVATLAGSQQESYDKAYLVPFGEFMPQPFKALGFQPFTGTADGLKAGDGLEIWSVGASRYAVLICYESLMSGPVSRQAKQADWFANPTSEVMLRDSIGPYQVLQYTRLRAIEMGKPFYRAAQTGWSAVIDSDGTIKSAIPSEITGLLHEPQLPLRPTVFAALGYLPLYALLALMLFAGIAIGRVKQRDRIEV</sequence>
<dbReference type="NCBIfam" id="TIGR00546">
    <property type="entry name" value="lnt"/>
    <property type="match status" value="1"/>
</dbReference>
<dbReference type="Pfam" id="PF00795">
    <property type="entry name" value="CN_hydrolase"/>
    <property type="match status" value="1"/>
</dbReference>
<dbReference type="Gene3D" id="3.60.110.10">
    <property type="entry name" value="Carbon-nitrogen hydrolase"/>
    <property type="match status" value="1"/>
</dbReference>
<dbReference type="RefSeq" id="WP_226937507.1">
    <property type="nucleotide sequence ID" value="NZ_JACDXX010000028.1"/>
</dbReference>
<protein>
    <recommendedName>
        <fullName evidence="9">Apolipoprotein N-acyltransferase</fullName>
        <shortName evidence="9">ALP N-acyltransferase</shortName>
        <ecNumber evidence="9">2.3.1.269</ecNumber>
    </recommendedName>
</protein>
<comment type="caution">
    <text evidence="11">The sequence shown here is derived from an EMBL/GenBank/DDBJ whole genome shotgun (WGS) entry which is preliminary data.</text>
</comment>
<feature type="transmembrane region" description="Helical" evidence="9">
    <location>
        <begin position="128"/>
        <end position="149"/>
    </location>
</feature>
<evidence type="ECO:0000256" key="4">
    <source>
        <dbReference type="ARBA" id="ARBA00022679"/>
    </source>
</evidence>
<evidence type="ECO:0000256" key="3">
    <source>
        <dbReference type="ARBA" id="ARBA00022475"/>
    </source>
</evidence>
<evidence type="ECO:0000256" key="1">
    <source>
        <dbReference type="ARBA" id="ARBA00004651"/>
    </source>
</evidence>
<evidence type="ECO:0000256" key="8">
    <source>
        <dbReference type="ARBA" id="ARBA00023315"/>
    </source>
</evidence>
<organism evidence="11 12">
    <name type="scientific">Pseudogemmobacter faecipullorum</name>
    <dbReference type="NCBI Taxonomy" id="2755041"/>
    <lineage>
        <taxon>Bacteria</taxon>
        <taxon>Pseudomonadati</taxon>
        <taxon>Pseudomonadota</taxon>
        <taxon>Alphaproteobacteria</taxon>
        <taxon>Rhodobacterales</taxon>
        <taxon>Paracoccaceae</taxon>
        <taxon>Pseudogemmobacter</taxon>
    </lineage>
</organism>
<name>A0ABS8CRT8_9RHOB</name>
<keyword evidence="7 9" id="KW-0472">Membrane</keyword>